<evidence type="ECO:0000313" key="1">
    <source>
        <dbReference type="EMBL" id="GJU02982.1"/>
    </source>
</evidence>
<reference evidence="1" key="1">
    <citation type="journal article" date="2022" name="Int. J. Mol. Sci.">
        <title>Draft Genome of Tanacetum Coccineum: Genomic Comparison of Closely Related Tanacetum-Family Plants.</title>
        <authorList>
            <person name="Yamashiro T."/>
            <person name="Shiraishi A."/>
            <person name="Nakayama K."/>
            <person name="Satake H."/>
        </authorList>
    </citation>
    <scope>NUCLEOTIDE SEQUENCE</scope>
</reference>
<gene>
    <name evidence="1" type="ORF">Tco_1113320</name>
</gene>
<reference evidence="1" key="2">
    <citation type="submission" date="2022-01" db="EMBL/GenBank/DDBJ databases">
        <authorList>
            <person name="Yamashiro T."/>
            <person name="Shiraishi A."/>
            <person name="Satake H."/>
            <person name="Nakayama K."/>
        </authorList>
    </citation>
    <scope>NUCLEOTIDE SEQUENCE</scope>
</reference>
<protein>
    <submittedName>
        <fullName evidence="1">Uncharacterized protein</fullName>
    </submittedName>
</protein>
<dbReference type="Proteomes" id="UP001151760">
    <property type="component" value="Unassembled WGS sequence"/>
</dbReference>
<proteinExistence type="predicted"/>
<comment type="caution">
    <text evidence="1">The sequence shown here is derived from an EMBL/GenBank/DDBJ whole genome shotgun (WGS) entry which is preliminary data.</text>
</comment>
<dbReference type="EMBL" id="BQNB010021110">
    <property type="protein sequence ID" value="GJU02982.1"/>
    <property type="molecule type" value="Genomic_DNA"/>
</dbReference>
<name>A0ABQ5IRT7_9ASTR</name>
<sequence>MNSSSWPSNLPFFPSLCIIALDSIHVPSTNNISWDCQRGFGTIWGGVLSGFKRVCMVVEKKRERDGE</sequence>
<keyword evidence="2" id="KW-1185">Reference proteome</keyword>
<organism evidence="1 2">
    <name type="scientific">Tanacetum coccineum</name>
    <dbReference type="NCBI Taxonomy" id="301880"/>
    <lineage>
        <taxon>Eukaryota</taxon>
        <taxon>Viridiplantae</taxon>
        <taxon>Streptophyta</taxon>
        <taxon>Embryophyta</taxon>
        <taxon>Tracheophyta</taxon>
        <taxon>Spermatophyta</taxon>
        <taxon>Magnoliopsida</taxon>
        <taxon>eudicotyledons</taxon>
        <taxon>Gunneridae</taxon>
        <taxon>Pentapetalae</taxon>
        <taxon>asterids</taxon>
        <taxon>campanulids</taxon>
        <taxon>Asterales</taxon>
        <taxon>Asteraceae</taxon>
        <taxon>Asteroideae</taxon>
        <taxon>Anthemideae</taxon>
        <taxon>Anthemidinae</taxon>
        <taxon>Tanacetum</taxon>
    </lineage>
</organism>
<evidence type="ECO:0000313" key="2">
    <source>
        <dbReference type="Proteomes" id="UP001151760"/>
    </source>
</evidence>
<accession>A0ABQ5IRT7</accession>